<gene>
    <name evidence="2" type="ORF">PILCRDRAFT_91017</name>
</gene>
<protein>
    <submittedName>
        <fullName evidence="2">Uncharacterized protein</fullName>
    </submittedName>
</protein>
<dbReference type="InParanoid" id="A0A0C3AUW8"/>
<evidence type="ECO:0000313" key="3">
    <source>
        <dbReference type="Proteomes" id="UP000054166"/>
    </source>
</evidence>
<feature type="compositionally biased region" description="Low complexity" evidence="1">
    <location>
        <begin position="310"/>
        <end position="320"/>
    </location>
</feature>
<keyword evidence="3" id="KW-1185">Reference proteome</keyword>
<dbReference type="Proteomes" id="UP000054166">
    <property type="component" value="Unassembled WGS sequence"/>
</dbReference>
<proteinExistence type="predicted"/>
<dbReference type="OrthoDB" id="2989516at2759"/>
<feature type="region of interest" description="Disordered" evidence="1">
    <location>
        <begin position="196"/>
        <end position="253"/>
    </location>
</feature>
<sequence length="394" mass="43303">MRMNPRRLATILIGGKDRFWFFFFWYAYHTDLYIIPNPNGPGKRVIRRPHPPPTTVALDEDFDAVTVEEASTIYAGNGQRYIYRLLDSEGNTVKGVNLHQTDSPEHGHLGLRLGQTEGALSDLNIENGRATITSMGSGPRGSGPVGDKTGARQSMGTEDDRGLDPRATTTNVGDGEGTQISYEEFYRSDMATEPLAQTNRKSSHHNTDPRRFNGNGGGSKSKGNDMQGMGSRRRSTGRKTDEQPRSFSSPAYSYRSSRMYSAAELDVPPPPSEFSSSEVAPGLISGSLRTKKNSESRDHIRTSAVITNRTSSSSTDSAKASSTSSLDEFLCTFQPSLGHIAPILTSLGIRDEDHFRAIAKLSAETRDREVREVALQQGMTVVEWAMLLDKTRSM</sequence>
<evidence type="ECO:0000256" key="1">
    <source>
        <dbReference type="SAM" id="MobiDB-lite"/>
    </source>
</evidence>
<dbReference type="STRING" id="765440.A0A0C3AUW8"/>
<dbReference type="AlphaFoldDB" id="A0A0C3AUW8"/>
<reference evidence="2 3" key="1">
    <citation type="submission" date="2014-04" db="EMBL/GenBank/DDBJ databases">
        <authorList>
            <consortium name="DOE Joint Genome Institute"/>
            <person name="Kuo A."/>
            <person name="Tarkka M."/>
            <person name="Buscot F."/>
            <person name="Kohler A."/>
            <person name="Nagy L.G."/>
            <person name="Floudas D."/>
            <person name="Copeland A."/>
            <person name="Barry K.W."/>
            <person name="Cichocki N."/>
            <person name="Veneault-Fourrey C."/>
            <person name="LaButti K."/>
            <person name="Lindquist E.A."/>
            <person name="Lipzen A."/>
            <person name="Lundell T."/>
            <person name="Morin E."/>
            <person name="Murat C."/>
            <person name="Sun H."/>
            <person name="Tunlid A."/>
            <person name="Henrissat B."/>
            <person name="Grigoriev I.V."/>
            <person name="Hibbett D.S."/>
            <person name="Martin F."/>
            <person name="Nordberg H.P."/>
            <person name="Cantor M.N."/>
            <person name="Hua S.X."/>
        </authorList>
    </citation>
    <scope>NUCLEOTIDE SEQUENCE [LARGE SCALE GENOMIC DNA]</scope>
    <source>
        <strain evidence="2 3">F 1598</strain>
    </source>
</reference>
<dbReference type="HOGENOM" id="CLU_683457_0_0_1"/>
<accession>A0A0C3AUW8</accession>
<reference evidence="3" key="2">
    <citation type="submission" date="2015-01" db="EMBL/GenBank/DDBJ databases">
        <title>Evolutionary Origins and Diversification of the Mycorrhizal Mutualists.</title>
        <authorList>
            <consortium name="DOE Joint Genome Institute"/>
            <consortium name="Mycorrhizal Genomics Consortium"/>
            <person name="Kohler A."/>
            <person name="Kuo A."/>
            <person name="Nagy L.G."/>
            <person name="Floudas D."/>
            <person name="Copeland A."/>
            <person name="Barry K.W."/>
            <person name="Cichocki N."/>
            <person name="Veneault-Fourrey C."/>
            <person name="LaButti K."/>
            <person name="Lindquist E.A."/>
            <person name="Lipzen A."/>
            <person name="Lundell T."/>
            <person name="Morin E."/>
            <person name="Murat C."/>
            <person name="Riley R."/>
            <person name="Ohm R."/>
            <person name="Sun H."/>
            <person name="Tunlid A."/>
            <person name="Henrissat B."/>
            <person name="Grigoriev I.V."/>
            <person name="Hibbett D.S."/>
            <person name="Martin F."/>
        </authorList>
    </citation>
    <scope>NUCLEOTIDE SEQUENCE [LARGE SCALE GENOMIC DNA]</scope>
    <source>
        <strain evidence="3">F 1598</strain>
    </source>
</reference>
<feature type="region of interest" description="Disordered" evidence="1">
    <location>
        <begin position="130"/>
        <end position="179"/>
    </location>
</feature>
<name>A0A0C3AUW8_PILCF</name>
<feature type="region of interest" description="Disordered" evidence="1">
    <location>
        <begin position="286"/>
        <end position="320"/>
    </location>
</feature>
<organism evidence="2 3">
    <name type="scientific">Piloderma croceum (strain F 1598)</name>
    <dbReference type="NCBI Taxonomy" id="765440"/>
    <lineage>
        <taxon>Eukaryota</taxon>
        <taxon>Fungi</taxon>
        <taxon>Dikarya</taxon>
        <taxon>Basidiomycota</taxon>
        <taxon>Agaricomycotina</taxon>
        <taxon>Agaricomycetes</taxon>
        <taxon>Agaricomycetidae</taxon>
        <taxon>Atheliales</taxon>
        <taxon>Atheliaceae</taxon>
        <taxon>Piloderma</taxon>
    </lineage>
</organism>
<dbReference type="EMBL" id="KN833022">
    <property type="protein sequence ID" value="KIM77723.1"/>
    <property type="molecule type" value="Genomic_DNA"/>
</dbReference>
<feature type="compositionally biased region" description="Basic and acidic residues" evidence="1">
    <location>
        <begin position="292"/>
        <end position="301"/>
    </location>
</feature>
<evidence type="ECO:0000313" key="2">
    <source>
        <dbReference type="EMBL" id="KIM77723.1"/>
    </source>
</evidence>